<dbReference type="InterPro" id="IPR000640">
    <property type="entry name" value="EFG_V-like"/>
</dbReference>
<dbReference type="AlphaFoldDB" id="Q6BM56"/>
<dbReference type="GO" id="GO:0000244">
    <property type="term" value="P:spliceosomal tri-snRNP complex assembly"/>
    <property type="evidence" value="ECO:0007669"/>
    <property type="project" value="EnsemblFungi"/>
</dbReference>
<evidence type="ECO:0000313" key="10">
    <source>
        <dbReference type="EMBL" id="CAG89055.2"/>
    </source>
</evidence>
<dbReference type="Gene3D" id="2.40.30.10">
    <property type="entry name" value="Translation factors"/>
    <property type="match status" value="1"/>
</dbReference>
<dbReference type="InterPro" id="IPR005225">
    <property type="entry name" value="Small_GTP-bd"/>
</dbReference>
<dbReference type="Gene3D" id="3.30.70.240">
    <property type="match status" value="1"/>
</dbReference>
<evidence type="ECO:0000256" key="7">
    <source>
        <dbReference type="ARBA" id="ARBA00055641"/>
    </source>
</evidence>
<evidence type="ECO:0000259" key="9">
    <source>
        <dbReference type="PROSITE" id="PS51722"/>
    </source>
</evidence>
<organism evidence="10 11">
    <name type="scientific">Debaryomyces hansenii (strain ATCC 36239 / CBS 767 / BCRC 21394 / JCM 1990 / NBRC 0083 / IGC 2968)</name>
    <name type="common">Yeast</name>
    <name type="synonym">Torulaspora hansenii</name>
    <dbReference type="NCBI Taxonomy" id="284592"/>
    <lineage>
        <taxon>Eukaryota</taxon>
        <taxon>Fungi</taxon>
        <taxon>Dikarya</taxon>
        <taxon>Ascomycota</taxon>
        <taxon>Saccharomycotina</taxon>
        <taxon>Pichiomycetes</taxon>
        <taxon>Debaryomycetaceae</taxon>
        <taxon>Debaryomyces</taxon>
    </lineage>
</organism>
<dbReference type="InterPro" id="IPR000795">
    <property type="entry name" value="T_Tr_GTP-bd_dom"/>
</dbReference>
<dbReference type="SUPFAM" id="SSF54980">
    <property type="entry name" value="EF-G C-terminal domain-like"/>
    <property type="match status" value="2"/>
</dbReference>
<keyword evidence="3" id="KW-0547">Nucleotide-binding</keyword>
<dbReference type="PROSITE" id="PS51722">
    <property type="entry name" value="G_TR_2"/>
    <property type="match status" value="1"/>
</dbReference>
<evidence type="ECO:0000256" key="1">
    <source>
        <dbReference type="ARBA" id="ARBA00004123"/>
    </source>
</evidence>
<dbReference type="Pfam" id="PF03764">
    <property type="entry name" value="EFG_IV"/>
    <property type="match status" value="1"/>
</dbReference>
<evidence type="ECO:0000256" key="2">
    <source>
        <dbReference type="ARBA" id="ARBA00022664"/>
    </source>
</evidence>
<dbReference type="Gene3D" id="3.30.70.870">
    <property type="entry name" value="Elongation Factor G (Translational Gtpase), domain 3"/>
    <property type="match status" value="1"/>
</dbReference>
<dbReference type="GO" id="GO:0003924">
    <property type="term" value="F:GTPase activity"/>
    <property type="evidence" value="ECO:0007669"/>
    <property type="project" value="EnsemblFungi"/>
</dbReference>
<dbReference type="EMBL" id="CR382138">
    <property type="protein sequence ID" value="CAG89055.2"/>
    <property type="molecule type" value="Genomic_DNA"/>
</dbReference>
<dbReference type="FunFam" id="3.40.50.300:FF:000646">
    <property type="entry name" value="U5 small nuclear ribonucleoprotein component"/>
    <property type="match status" value="1"/>
</dbReference>
<dbReference type="Pfam" id="PF16004">
    <property type="entry name" value="EFTUD2"/>
    <property type="match status" value="1"/>
</dbReference>
<dbReference type="InterPro" id="IPR014721">
    <property type="entry name" value="Ribsml_uS5_D2-typ_fold_subgr"/>
</dbReference>
<dbReference type="SUPFAM" id="SSF54211">
    <property type="entry name" value="Ribosomal protein S5 domain 2-like"/>
    <property type="match status" value="1"/>
</dbReference>
<dbReference type="STRING" id="284592.Q6BM56"/>
<dbReference type="SMART" id="SM00889">
    <property type="entry name" value="EFG_IV"/>
    <property type="match status" value="1"/>
</dbReference>
<keyword evidence="4" id="KW-0342">GTP-binding</keyword>
<dbReference type="SMART" id="SM00838">
    <property type="entry name" value="EFG_C"/>
    <property type="match status" value="1"/>
</dbReference>
<dbReference type="KEGG" id="dha:DEHA2F08162g"/>
<sequence length="985" mass="110536">MDEDELYDEFGNLIGDPLDSDADSLDEIPEEQDVQSEKEAEDLIVETGDEALVIHANNGNGLKLSEKFGPGVETIIAKPYEQAVDTPVIKPMNKKKLKVEFTEAVTNNVDENDHRVKNLPELVYSRDYMISTMNSLPERVRNIAVIGNLHSGKTTFIDMLVLQTHSPSISLSSSLKNFQPLRFMDNHKLEIDRGISIEASPITLLLPDLNDKSFVFNIIDTPGHSNFASESTSALQIVDGALLVIDVVEGLTPRDKSLISELMKNNKPITIVLNKIDRLILELRLPVEDFYFKISYTLDDINNFINENEYVSTYKQQMVFSPTDGNVIFASSSLEFVFTLDSFTKLYADNHKLQGVDSQEFSRRLWGDVFYNQDKAQFVNSSNNGKFSRSFNFFISEPIYKIITQTLTYDGSSKNLAQLLWNNFKVSLHNAQYKQDSQMLLKEIFKSVFSGSKGFVDSVVHNIPSPIETASDRLELLSGSDNLPSARLIAQANKLIASADGERFYTLVRIYQGSIKAGSKVRVLGQNFDEDDDDYKIEVIDELFIPGGRYKIPVKEAFAGSIVIISGIDSIISKGATIYDNADFNSDSKIFRPLSYERQSIFKIAIEPANPSELPKLLEGLRKLNKSYLACTIKVEESGEHVLFGPGEIYLDCMLHDLRNFFTDDLEIKVSDPMTRFSETCIDTSVTKISAKSSSGNNSISIISEPVDDSRLSLAIENGKINLSQPLKTTSKILRKEYGWDALSARSVWCFGPEDLHNPSILIDDTIEGETDKKLLYSLKDSISLGFKWSVNEGPLCDEPIRNTKFKILDAVISGSEIQRSGTQIIPMTRKACYTGFLTSSPRLMEPIYTVYVTCSYQAIVAVKKLLDRRRGMVTTENPVPGTQLFHIEGQVPVIESIGLESDLRLQTQGQAMCFLVFERWDVVPGDPLDSDCYLPQLRPVPNASLARDFVMKTRKRKGLSGEPNLQKYIDIELYNKLRESGVIE</sequence>
<proteinExistence type="predicted"/>
<dbReference type="FunFam" id="3.30.230.10:FF:000009">
    <property type="entry name" value="116 kDa U5 small nuclear ribonucleoprotein component"/>
    <property type="match status" value="1"/>
</dbReference>
<reference evidence="10 11" key="1">
    <citation type="journal article" date="2004" name="Nature">
        <title>Genome evolution in yeasts.</title>
        <authorList>
            <consortium name="Genolevures"/>
            <person name="Dujon B."/>
            <person name="Sherman D."/>
            <person name="Fischer G."/>
            <person name="Durrens P."/>
            <person name="Casaregola S."/>
            <person name="Lafontaine I."/>
            <person name="de Montigny J."/>
            <person name="Marck C."/>
            <person name="Neuveglise C."/>
            <person name="Talla E."/>
            <person name="Goffard N."/>
            <person name="Frangeul L."/>
            <person name="Aigle M."/>
            <person name="Anthouard V."/>
            <person name="Babour A."/>
            <person name="Barbe V."/>
            <person name="Barnay S."/>
            <person name="Blanchin S."/>
            <person name="Beckerich J.M."/>
            <person name="Beyne E."/>
            <person name="Bleykasten C."/>
            <person name="Boisrame A."/>
            <person name="Boyer J."/>
            <person name="Cattolico L."/>
            <person name="Confanioleri F."/>
            <person name="de Daruvar A."/>
            <person name="Despons L."/>
            <person name="Fabre E."/>
            <person name="Fairhead C."/>
            <person name="Ferry-Dumazet H."/>
            <person name="Groppi A."/>
            <person name="Hantraye F."/>
            <person name="Hennequin C."/>
            <person name="Jauniaux N."/>
            <person name="Joyet P."/>
            <person name="Kachouri R."/>
            <person name="Kerrest A."/>
            <person name="Koszul R."/>
            <person name="Lemaire M."/>
            <person name="Lesur I."/>
            <person name="Ma L."/>
            <person name="Muller H."/>
            <person name="Nicaud J.M."/>
            <person name="Nikolski M."/>
            <person name="Oztas S."/>
            <person name="Ozier-Kalogeropoulos O."/>
            <person name="Pellenz S."/>
            <person name="Potier S."/>
            <person name="Richard G.F."/>
            <person name="Straub M.L."/>
            <person name="Suleau A."/>
            <person name="Swennene D."/>
            <person name="Tekaia F."/>
            <person name="Wesolowski-Louvel M."/>
            <person name="Westhof E."/>
            <person name="Wirth B."/>
            <person name="Zeniou-Meyer M."/>
            <person name="Zivanovic I."/>
            <person name="Bolotin-Fukuhara M."/>
            <person name="Thierry A."/>
            <person name="Bouchier C."/>
            <person name="Caudron B."/>
            <person name="Scarpelli C."/>
            <person name="Gaillardin C."/>
            <person name="Weissenbach J."/>
            <person name="Wincker P."/>
            <person name="Souciet J.L."/>
        </authorList>
    </citation>
    <scope>NUCLEOTIDE SEQUENCE [LARGE SCALE GENOMIC DNA]</scope>
    <source>
        <strain evidence="11">ATCC 36239 / CBS 767 / BCRC 21394 / JCM 1990 / NBRC 0083 / IGC 2968</strain>
    </source>
</reference>
<evidence type="ECO:0000256" key="4">
    <source>
        <dbReference type="ARBA" id="ARBA00023134"/>
    </source>
</evidence>
<dbReference type="Proteomes" id="UP000000599">
    <property type="component" value="Chromosome F"/>
</dbReference>
<dbReference type="Pfam" id="PF00009">
    <property type="entry name" value="GTP_EFTU"/>
    <property type="match status" value="1"/>
</dbReference>
<dbReference type="SUPFAM" id="SSF50447">
    <property type="entry name" value="Translation proteins"/>
    <property type="match status" value="1"/>
</dbReference>
<keyword evidence="5" id="KW-0508">mRNA splicing</keyword>
<dbReference type="Pfam" id="PF00679">
    <property type="entry name" value="EFG_C"/>
    <property type="match status" value="1"/>
</dbReference>
<dbReference type="InterPro" id="IPR027417">
    <property type="entry name" value="P-loop_NTPase"/>
</dbReference>
<dbReference type="GO" id="GO:0000974">
    <property type="term" value="C:Prp19 complex"/>
    <property type="evidence" value="ECO:0007669"/>
    <property type="project" value="EnsemblFungi"/>
</dbReference>
<feature type="domain" description="Tr-type G" evidence="9">
    <location>
        <begin position="138"/>
        <end position="364"/>
    </location>
</feature>
<dbReference type="InterPro" id="IPR035655">
    <property type="entry name" value="U5-116kDa_C"/>
</dbReference>
<dbReference type="FunCoup" id="Q6BM56">
    <property type="interactions" value="285"/>
</dbReference>
<dbReference type="RefSeq" id="XP_460715.2">
    <property type="nucleotide sequence ID" value="XM_460715.1"/>
</dbReference>
<dbReference type="PANTHER" id="PTHR42908:SF6">
    <property type="entry name" value="116 KDA U5 SMALL NUCLEAR RIBONUCLEOPROTEIN COMPONENT"/>
    <property type="match status" value="1"/>
</dbReference>
<dbReference type="InterPro" id="IPR031950">
    <property type="entry name" value="EFTUD2_N"/>
</dbReference>
<dbReference type="FunFam" id="3.30.70.870:FF:000002">
    <property type="entry name" value="Translation elongation factor 2"/>
    <property type="match status" value="1"/>
</dbReference>
<comment type="function">
    <text evidence="7">Component of the U5 snRNP complex required for pre-mRNA splicing. Binds GTP.</text>
</comment>
<name>Q6BM56_DEBHA</name>
<evidence type="ECO:0000256" key="8">
    <source>
        <dbReference type="SAM" id="MobiDB-lite"/>
    </source>
</evidence>
<dbReference type="Gene3D" id="3.30.230.10">
    <property type="match status" value="1"/>
</dbReference>
<dbReference type="OMA" id="YIFRPIR"/>
<dbReference type="VEuPathDB" id="FungiDB:DEHA2F08162g"/>
<dbReference type="eggNOG" id="KOG0468">
    <property type="taxonomic scope" value="Eukaryota"/>
</dbReference>
<dbReference type="GO" id="GO:0005682">
    <property type="term" value="C:U5 snRNP"/>
    <property type="evidence" value="ECO:0007669"/>
    <property type="project" value="EnsemblFungi"/>
</dbReference>
<dbReference type="GO" id="GO:0030623">
    <property type="term" value="F:U5 snRNA binding"/>
    <property type="evidence" value="ECO:0007669"/>
    <property type="project" value="EnsemblFungi"/>
</dbReference>
<dbReference type="PANTHER" id="PTHR42908">
    <property type="entry name" value="TRANSLATION ELONGATION FACTOR-RELATED"/>
    <property type="match status" value="1"/>
</dbReference>
<dbReference type="InParanoid" id="Q6BM56"/>
<dbReference type="NCBIfam" id="TIGR00231">
    <property type="entry name" value="small_GTP"/>
    <property type="match status" value="1"/>
</dbReference>
<dbReference type="GO" id="GO:0071007">
    <property type="term" value="C:U2-type catalytic step 2 spliceosome"/>
    <property type="evidence" value="ECO:0007669"/>
    <property type="project" value="TreeGrafter"/>
</dbReference>
<feature type="compositionally biased region" description="Acidic residues" evidence="8">
    <location>
        <begin position="18"/>
        <end position="35"/>
    </location>
</feature>
<keyword evidence="11" id="KW-1185">Reference proteome</keyword>
<dbReference type="Pfam" id="PF03144">
    <property type="entry name" value="GTP_EFTU_D2"/>
    <property type="match status" value="1"/>
</dbReference>
<evidence type="ECO:0000256" key="5">
    <source>
        <dbReference type="ARBA" id="ARBA00023187"/>
    </source>
</evidence>
<dbReference type="SUPFAM" id="SSF52540">
    <property type="entry name" value="P-loop containing nucleoside triphosphate hydrolases"/>
    <property type="match status" value="1"/>
</dbReference>
<keyword evidence="6" id="KW-0539">Nucleus</keyword>
<evidence type="ECO:0000256" key="6">
    <source>
        <dbReference type="ARBA" id="ARBA00023242"/>
    </source>
</evidence>
<feature type="region of interest" description="Disordered" evidence="8">
    <location>
        <begin position="13"/>
        <end position="35"/>
    </location>
</feature>
<keyword evidence="2" id="KW-0507">mRNA processing</keyword>
<dbReference type="PRINTS" id="PR00315">
    <property type="entry name" value="ELONGATNFCT"/>
</dbReference>
<dbReference type="GO" id="GO:0005525">
    <property type="term" value="F:GTP binding"/>
    <property type="evidence" value="ECO:0007669"/>
    <property type="project" value="UniProtKB-KW"/>
</dbReference>
<dbReference type="GO" id="GO:0046540">
    <property type="term" value="C:U4/U6 x U5 tri-snRNP complex"/>
    <property type="evidence" value="ECO:0007669"/>
    <property type="project" value="EnsemblFungi"/>
</dbReference>
<accession>Q6BM56</accession>
<dbReference type="InterPro" id="IPR035647">
    <property type="entry name" value="EFG_III/V"/>
</dbReference>
<evidence type="ECO:0000256" key="3">
    <source>
        <dbReference type="ARBA" id="ARBA00022741"/>
    </source>
</evidence>
<dbReference type="InterPro" id="IPR005517">
    <property type="entry name" value="Transl_elong_EFG/EF2_IV"/>
</dbReference>
<comment type="subcellular location">
    <subcellularLocation>
        <location evidence="1">Nucleus</location>
    </subcellularLocation>
</comment>
<gene>
    <name evidence="10" type="ordered locus">DEHA2F08162g</name>
</gene>
<dbReference type="HOGENOM" id="CLU_002794_11_2_1"/>
<dbReference type="CDD" id="cd01683">
    <property type="entry name" value="EF2_IV_snRNP"/>
    <property type="match status" value="1"/>
</dbReference>
<dbReference type="OrthoDB" id="364892at2759"/>
<dbReference type="InterPro" id="IPR009000">
    <property type="entry name" value="Transl_B-barrel_sf"/>
</dbReference>
<dbReference type="InterPro" id="IPR004161">
    <property type="entry name" value="EFTu-like_2"/>
</dbReference>
<dbReference type="GeneID" id="2903332"/>
<dbReference type="Gene3D" id="3.40.50.300">
    <property type="entry name" value="P-loop containing nucleotide triphosphate hydrolases"/>
    <property type="match status" value="1"/>
</dbReference>
<dbReference type="InterPro" id="IPR020568">
    <property type="entry name" value="Ribosomal_Su5_D2-typ_SF"/>
</dbReference>
<evidence type="ECO:0000313" key="11">
    <source>
        <dbReference type="Proteomes" id="UP000000599"/>
    </source>
</evidence>
<dbReference type="CDD" id="cd04098">
    <property type="entry name" value="eEF2_C_snRNP"/>
    <property type="match status" value="1"/>
</dbReference>
<protein>
    <submittedName>
        <fullName evidence="10">DEHA2F08162p</fullName>
    </submittedName>
</protein>
<dbReference type="GO" id="GO:0005829">
    <property type="term" value="C:cytosol"/>
    <property type="evidence" value="ECO:0007669"/>
    <property type="project" value="TreeGrafter"/>
</dbReference>
<dbReference type="GO" id="GO:0000388">
    <property type="term" value="P:spliceosome conformational change to release U4 (or U4atac) and U1 (or U11)"/>
    <property type="evidence" value="ECO:0007669"/>
    <property type="project" value="EnsemblFungi"/>
</dbReference>
<dbReference type="GO" id="GO:0000349">
    <property type="term" value="P:generation of catalytic spliceosome for first transesterification step"/>
    <property type="evidence" value="ECO:0007669"/>
    <property type="project" value="EnsemblFungi"/>
</dbReference>